<sequence>MSQAVRPTWVHAFILGTFCAGFGVALALTDDVTKAPIKDRALEDKMNSLGQVIPKSIHDNNPVTDAITLPNPAAGGHGGAPAETIVYRAIKDGKITGVAFELDASGGYGGPVKLMMGIAPDGKLLGVRVISHKETPGLGDKIDAAKTDWITRFTGLSLGNPPADKWKVKKDGGQFDQFSGATITPRAVVGGIRHGLEFFAANSARMMEKK</sequence>
<dbReference type="GO" id="GO:0009055">
    <property type="term" value="F:electron transfer activity"/>
    <property type="evidence" value="ECO:0007669"/>
    <property type="project" value="InterPro"/>
</dbReference>
<comment type="similarity">
    <text evidence="6">Belongs to the RnfG family.</text>
</comment>
<dbReference type="PANTHER" id="PTHR36118:SF1">
    <property type="entry name" value="ION-TRANSLOCATING OXIDOREDUCTASE COMPLEX SUBUNIT G"/>
    <property type="match status" value="1"/>
</dbReference>
<keyword evidence="4 6" id="KW-0288">FMN</keyword>
<keyword evidence="6" id="KW-1133">Transmembrane helix</keyword>
<dbReference type="NCBIfam" id="TIGR01947">
    <property type="entry name" value="rnfG"/>
    <property type="match status" value="1"/>
</dbReference>
<dbReference type="OrthoDB" id="9784165at2"/>
<keyword evidence="6" id="KW-1278">Translocase</keyword>
<name>A0A0C2YH60_PARME</name>
<comment type="caution">
    <text evidence="8">The sequence shown here is derived from an EMBL/GenBank/DDBJ whole genome shotgun (WGS) entry which is preliminary data.</text>
</comment>
<reference evidence="8 9" key="1">
    <citation type="submission" date="2015-01" db="EMBL/GenBank/DDBJ databases">
        <title>Genome Sequence of Magnetospirillum magnetotacticum Strain MS-1.</title>
        <authorList>
            <person name="Marinov G.K."/>
            <person name="Smalley M.D."/>
            <person name="DeSalvo G."/>
        </authorList>
    </citation>
    <scope>NUCLEOTIDE SEQUENCE [LARGE SCALE GENOMIC DNA]</scope>
    <source>
        <strain evidence="8 9">MS-1</strain>
    </source>
</reference>
<comment type="function">
    <text evidence="6">Part of a membrane-bound complex that couples electron transfer with translocation of ions across the membrane.</text>
</comment>
<evidence type="ECO:0000256" key="3">
    <source>
        <dbReference type="ARBA" id="ARBA00022630"/>
    </source>
</evidence>
<keyword evidence="6" id="KW-0472">Membrane</keyword>
<protein>
    <recommendedName>
        <fullName evidence="6">Ion-translocating oxidoreductase complex subunit G</fullName>
        <ecNumber evidence="6">7.-.-.-</ecNumber>
    </recommendedName>
    <alternativeName>
        <fullName evidence="6">Rnf electron transport complex subunit G</fullName>
    </alternativeName>
</protein>
<dbReference type="GO" id="GO:0022900">
    <property type="term" value="P:electron transport chain"/>
    <property type="evidence" value="ECO:0007669"/>
    <property type="project" value="UniProtKB-UniRule"/>
</dbReference>
<dbReference type="RefSeq" id="WP_041041347.1">
    <property type="nucleotide sequence ID" value="NZ_JXSL01000027.1"/>
</dbReference>
<keyword evidence="6" id="KW-1003">Cell membrane</keyword>
<keyword evidence="2 6" id="KW-0597">Phosphoprotein</keyword>
<dbReference type="Proteomes" id="UP000031971">
    <property type="component" value="Unassembled WGS sequence"/>
</dbReference>
<dbReference type="HAMAP" id="MF_00479">
    <property type="entry name" value="RsxG_RnfG"/>
    <property type="match status" value="1"/>
</dbReference>
<keyword evidence="3 6" id="KW-0285">Flavoprotein</keyword>
<dbReference type="STRING" id="272627.CCC_02504"/>
<evidence type="ECO:0000256" key="2">
    <source>
        <dbReference type="ARBA" id="ARBA00022553"/>
    </source>
</evidence>
<gene>
    <name evidence="6" type="primary">rnfG</name>
    <name evidence="8" type="ORF">CCC_02504</name>
</gene>
<comment type="subcellular location">
    <subcellularLocation>
        <location evidence="6">Cell inner membrane</location>
        <topology evidence="6">Single-pass membrane protein</topology>
    </subcellularLocation>
</comment>
<evidence type="ECO:0000256" key="4">
    <source>
        <dbReference type="ARBA" id="ARBA00022643"/>
    </source>
</evidence>
<dbReference type="GO" id="GO:0005886">
    <property type="term" value="C:plasma membrane"/>
    <property type="evidence" value="ECO:0007669"/>
    <property type="project" value="UniProtKB-SubCell"/>
</dbReference>
<dbReference type="AlphaFoldDB" id="A0A0C2YH60"/>
<feature type="modified residue" description="FMN phosphoryl threonine" evidence="6">
    <location>
        <position position="182"/>
    </location>
</feature>
<accession>A0A0C2YH60</accession>
<keyword evidence="1 6" id="KW-0813">Transport</keyword>
<feature type="domain" description="FMN-binding" evidence="7">
    <location>
        <begin position="107"/>
        <end position="199"/>
    </location>
</feature>
<keyword evidence="6" id="KW-0812">Transmembrane</keyword>
<dbReference type="EC" id="7.-.-.-" evidence="6"/>
<keyword evidence="5 6" id="KW-0249">Electron transport</keyword>
<comment type="subunit">
    <text evidence="6">The complex is composed of six subunits: RnfA, RnfB, RnfC, RnfD, RnfE and RnfG.</text>
</comment>
<evidence type="ECO:0000256" key="6">
    <source>
        <dbReference type="HAMAP-Rule" id="MF_00479"/>
    </source>
</evidence>
<evidence type="ECO:0000259" key="7">
    <source>
        <dbReference type="SMART" id="SM00900"/>
    </source>
</evidence>
<evidence type="ECO:0000313" key="9">
    <source>
        <dbReference type="Proteomes" id="UP000031971"/>
    </source>
</evidence>
<dbReference type="InterPro" id="IPR007329">
    <property type="entry name" value="FMN-bd"/>
</dbReference>
<dbReference type="SMART" id="SM00900">
    <property type="entry name" value="FMN_bind"/>
    <property type="match status" value="1"/>
</dbReference>
<evidence type="ECO:0000256" key="1">
    <source>
        <dbReference type="ARBA" id="ARBA00022448"/>
    </source>
</evidence>
<dbReference type="PANTHER" id="PTHR36118">
    <property type="entry name" value="ION-TRANSLOCATING OXIDOREDUCTASE COMPLEX SUBUNIT G"/>
    <property type="match status" value="1"/>
</dbReference>
<proteinExistence type="inferred from homology"/>
<evidence type="ECO:0000313" key="8">
    <source>
        <dbReference type="EMBL" id="KIL99054.1"/>
    </source>
</evidence>
<dbReference type="PIRSF" id="PIRSF006091">
    <property type="entry name" value="E_trnsport_RnfG"/>
    <property type="match status" value="1"/>
</dbReference>
<dbReference type="EMBL" id="JXSL01000027">
    <property type="protein sequence ID" value="KIL99054.1"/>
    <property type="molecule type" value="Genomic_DNA"/>
</dbReference>
<keyword evidence="6" id="KW-0997">Cell inner membrane</keyword>
<dbReference type="InterPro" id="IPR010209">
    <property type="entry name" value="Ion_transpt_RnfG/RsxG"/>
</dbReference>
<evidence type="ECO:0000256" key="5">
    <source>
        <dbReference type="ARBA" id="ARBA00022982"/>
    </source>
</evidence>
<dbReference type="GO" id="GO:0010181">
    <property type="term" value="F:FMN binding"/>
    <property type="evidence" value="ECO:0007669"/>
    <property type="project" value="InterPro"/>
</dbReference>
<dbReference type="Pfam" id="PF04205">
    <property type="entry name" value="FMN_bind"/>
    <property type="match status" value="1"/>
</dbReference>
<keyword evidence="9" id="KW-1185">Reference proteome</keyword>
<comment type="cofactor">
    <cofactor evidence="6">
        <name>FMN</name>
        <dbReference type="ChEBI" id="CHEBI:58210"/>
    </cofactor>
</comment>
<dbReference type="NCBIfam" id="NF002519">
    <property type="entry name" value="PRK01908.1"/>
    <property type="match status" value="1"/>
</dbReference>
<organism evidence="8 9">
    <name type="scientific">Paramagnetospirillum magnetotacticum MS-1</name>
    <dbReference type="NCBI Taxonomy" id="272627"/>
    <lineage>
        <taxon>Bacteria</taxon>
        <taxon>Pseudomonadati</taxon>
        <taxon>Pseudomonadota</taxon>
        <taxon>Alphaproteobacteria</taxon>
        <taxon>Rhodospirillales</taxon>
        <taxon>Magnetospirillaceae</taxon>
        <taxon>Paramagnetospirillum</taxon>
    </lineage>
</organism>